<feature type="domain" description="Cytochrome b561 bacterial/Ni-hydrogenase" evidence="7">
    <location>
        <begin position="3"/>
        <end position="165"/>
    </location>
</feature>
<dbReference type="EMBL" id="JBHTJW010000001">
    <property type="protein sequence ID" value="MFD0928428.1"/>
    <property type="molecule type" value="Genomic_DNA"/>
</dbReference>
<feature type="transmembrane region" description="Helical" evidence="6">
    <location>
        <begin position="95"/>
        <end position="114"/>
    </location>
</feature>
<name>A0ABW3GDT1_9PROT</name>
<dbReference type="SUPFAM" id="SSF81342">
    <property type="entry name" value="Transmembrane di-heme cytochromes"/>
    <property type="match status" value="1"/>
</dbReference>
<keyword evidence="3 6" id="KW-0812">Transmembrane</keyword>
<keyword evidence="5 6" id="KW-0472">Membrane</keyword>
<evidence type="ECO:0000256" key="3">
    <source>
        <dbReference type="ARBA" id="ARBA00022692"/>
    </source>
</evidence>
<dbReference type="Gene3D" id="1.20.950.20">
    <property type="entry name" value="Transmembrane di-heme cytochromes, Chain C"/>
    <property type="match status" value="1"/>
</dbReference>
<evidence type="ECO:0000259" key="7">
    <source>
        <dbReference type="Pfam" id="PF01292"/>
    </source>
</evidence>
<comment type="caution">
    <text evidence="8">The sequence shown here is derived from an EMBL/GenBank/DDBJ whole genome shotgun (WGS) entry which is preliminary data.</text>
</comment>
<evidence type="ECO:0000256" key="6">
    <source>
        <dbReference type="SAM" id="Phobius"/>
    </source>
</evidence>
<evidence type="ECO:0000313" key="8">
    <source>
        <dbReference type="EMBL" id="MFD0928428.1"/>
    </source>
</evidence>
<evidence type="ECO:0000256" key="2">
    <source>
        <dbReference type="ARBA" id="ARBA00022475"/>
    </source>
</evidence>
<dbReference type="RefSeq" id="WP_379073481.1">
    <property type="nucleotide sequence ID" value="NZ_JBHTJW010000001.1"/>
</dbReference>
<organism evidence="8 9">
    <name type="scientific">Methylophilus glucosoxydans</name>
    <dbReference type="NCBI Taxonomy" id="752553"/>
    <lineage>
        <taxon>Bacteria</taxon>
        <taxon>Pseudomonadati</taxon>
        <taxon>Pseudomonadota</taxon>
        <taxon>Betaproteobacteria</taxon>
        <taxon>Nitrosomonadales</taxon>
        <taxon>Methylophilaceae</taxon>
        <taxon>Methylophilus</taxon>
    </lineage>
</organism>
<proteinExistence type="predicted"/>
<keyword evidence="4 6" id="KW-1133">Transmembrane helix</keyword>
<dbReference type="Proteomes" id="UP001597106">
    <property type="component" value="Unassembled WGS sequence"/>
</dbReference>
<comment type="subcellular location">
    <subcellularLocation>
        <location evidence="1">Cell membrane</location>
        <topology evidence="1">Multi-pass membrane protein</topology>
    </subcellularLocation>
</comment>
<evidence type="ECO:0000313" key="9">
    <source>
        <dbReference type="Proteomes" id="UP001597106"/>
    </source>
</evidence>
<reference evidence="9" key="1">
    <citation type="journal article" date="2019" name="Int. J. Syst. Evol. Microbiol.">
        <title>The Global Catalogue of Microorganisms (GCM) 10K type strain sequencing project: providing services to taxonomists for standard genome sequencing and annotation.</title>
        <authorList>
            <consortium name="The Broad Institute Genomics Platform"/>
            <consortium name="The Broad Institute Genome Sequencing Center for Infectious Disease"/>
            <person name="Wu L."/>
            <person name="Ma J."/>
        </authorList>
    </citation>
    <scope>NUCLEOTIDE SEQUENCE [LARGE SCALE GENOMIC DNA]</scope>
    <source>
        <strain evidence="9">CCUG 59685</strain>
    </source>
</reference>
<keyword evidence="9" id="KW-1185">Reference proteome</keyword>
<sequence length="171" mass="19732">MLWPWWVRLSHWLVAAGVMALWLMSHVWYETDVLHRTVGYAVQAIILIRILVGCFSAYPSARFHLPGLRDIRLHIAEVRQATLPVHAGHNPLGQWAVYVIWMLIALLALTGWLSRTDAFWGEEGPVVIHALLSWLLMAVIALHIVAVIWIGRLSKQHLVRQMWHGRIHLRK</sequence>
<evidence type="ECO:0000256" key="4">
    <source>
        <dbReference type="ARBA" id="ARBA00022989"/>
    </source>
</evidence>
<dbReference type="InterPro" id="IPR016174">
    <property type="entry name" value="Di-haem_cyt_TM"/>
</dbReference>
<feature type="transmembrane region" description="Helical" evidence="6">
    <location>
        <begin position="41"/>
        <end position="61"/>
    </location>
</feature>
<feature type="transmembrane region" description="Helical" evidence="6">
    <location>
        <begin position="12"/>
        <end position="29"/>
    </location>
</feature>
<gene>
    <name evidence="8" type="ORF">ACFQ1T_01420</name>
</gene>
<feature type="transmembrane region" description="Helical" evidence="6">
    <location>
        <begin position="126"/>
        <end position="150"/>
    </location>
</feature>
<dbReference type="InterPro" id="IPR011577">
    <property type="entry name" value="Cyt_b561_bac/Ni-Hgenase"/>
</dbReference>
<evidence type="ECO:0000256" key="1">
    <source>
        <dbReference type="ARBA" id="ARBA00004651"/>
    </source>
</evidence>
<keyword evidence="2" id="KW-1003">Cell membrane</keyword>
<dbReference type="InterPro" id="IPR051542">
    <property type="entry name" value="Hydrogenase_cytochrome"/>
</dbReference>
<dbReference type="PANTHER" id="PTHR30485">
    <property type="entry name" value="NI/FE-HYDROGENASE 1 B-TYPE CYTOCHROME SUBUNIT"/>
    <property type="match status" value="1"/>
</dbReference>
<dbReference type="Pfam" id="PF01292">
    <property type="entry name" value="Ni_hydr_CYTB"/>
    <property type="match status" value="1"/>
</dbReference>
<accession>A0ABW3GDT1</accession>
<protein>
    <submittedName>
        <fullName evidence="8">Cytochrome b/b6 domain-containing protein</fullName>
    </submittedName>
</protein>
<evidence type="ECO:0000256" key="5">
    <source>
        <dbReference type="ARBA" id="ARBA00023136"/>
    </source>
</evidence>
<dbReference type="PANTHER" id="PTHR30485:SF2">
    <property type="entry name" value="BLL0597 PROTEIN"/>
    <property type="match status" value="1"/>
</dbReference>